<dbReference type="Gene3D" id="2.40.10.10">
    <property type="entry name" value="Trypsin-like serine proteases"/>
    <property type="match status" value="2"/>
</dbReference>
<dbReference type="InterPro" id="IPR036034">
    <property type="entry name" value="PDZ_sf"/>
</dbReference>
<accession>A0A024V875</accession>
<dbReference type="InterPro" id="IPR001478">
    <property type="entry name" value="PDZ"/>
</dbReference>
<dbReference type="InterPro" id="IPR006073">
    <property type="entry name" value="GTP-bd"/>
</dbReference>
<evidence type="ECO:0000256" key="6">
    <source>
        <dbReference type="ARBA" id="ARBA00022842"/>
    </source>
</evidence>
<evidence type="ECO:0000256" key="5">
    <source>
        <dbReference type="ARBA" id="ARBA00022801"/>
    </source>
</evidence>
<dbReference type="GO" id="GO:0006508">
    <property type="term" value="P:proteolysis"/>
    <property type="evidence" value="ECO:0007669"/>
    <property type="project" value="UniProtKB-KW"/>
</dbReference>
<dbReference type="SUPFAM" id="SSF52540">
    <property type="entry name" value="P-loop containing nucleoside triphosphate hydrolases"/>
    <property type="match status" value="1"/>
</dbReference>
<feature type="domain" description="PDZ" evidence="8">
    <location>
        <begin position="302"/>
        <end position="372"/>
    </location>
</feature>
<evidence type="ECO:0000256" key="1">
    <source>
        <dbReference type="ARBA" id="ARBA00010541"/>
    </source>
</evidence>
<dbReference type="Proteomes" id="UP000030690">
    <property type="component" value="Unassembled WGS sequence"/>
</dbReference>
<dbReference type="EMBL" id="KI925074">
    <property type="protein sequence ID" value="ETW19036.1"/>
    <property type="molecule type" value="Genomic_DNA"/>
</dbReference>
<dbReference type="Pfam" id="PF00595">
    <property type="entry name" value="PDZ"/>
    <property type="match status" value="1"/>
</dbReference>
<reference evidence="10 11" key="1">
    <citation type="submission" date="2013-02" db="EMBL/GenBank/DDBJ databases">
        <title>The Genome Annotation of Plasmodium falciparum Vietnam Oak-Knoll (FVO).</title>
        <authorList>
            <consortium name="The Broad Institute Genome Sequencing Platform"/>
            <consortium name="The Broad Institute Genome Sequencing Center for Infectious Disease"/>
            <person name="Neafsey D."/>
            <person name="Hoffman S."/>
            <person name="Volkman S."/>
            <person name="Rosenthal P."/>
            <person name="Walker B."/>
            <person name="Young S.K."/>
            <person name="Zeng Q."/>
            <person name="Gargeya S."/>
            <person name="Fitzgerald M."/>
            <person name="Haas B."/>
            <person name="Abouelleil A."/>
            <person name="Allen A.W."/>
            <person name="Alvarado L."/>
            <person name="Arachchi H.M."/>
            <person name="Berlin A.M."/>
            <person name="Chapman S.B."/>
            <person name="Gainer-Dewar J."/>
            <person name="Goldberg J."/>
            <person name="Griggs A."/>
            <person name="Gujja S."/>
            <person name="Hansen M."/>
            <person name="Howarth C."/>
            <person name="Imamovic A."/>
            <person name="Ireland A."/>
            <person name="Larimer J."/>
            <person name="McCowan C."/>
            <person name="Murphy C."/>
            <person name="Pearson M."/>
            <person name="Poon T.W."/>
            <person name="Priest M."/>
            <person name="Roberts A."/>
            <person name="Saif S."/>
            <person name="Shea T."/>
            <person name="Sisk P."/>
            <person name="Sykes S."/>
            <person name="Wortman J."/>
            <person name="Nusbaum C."/>
            <person name="Birren B."/>
        </authorList>
    </citation>
    <scope>NUCLEOTIDE SEQUENCE [LARGE SCALE GENOMIC DNA]</scope>
    <source>
        <strain evidence="11">Vietnam Oak-Knoll (FVO)</strain>
    </source>
</reference>
<dbReference type="Pfam" id="PF01926">
    <property type="entry name" value="MMR_HSR1"/>
    <property type="match status" value="1"/>
</dbReference>
<dbReference type="SUPFAM" id="SSF50494">
    <property type="entry name" value="Trypsin-like serine proteases"/>
    <property type="match status" value="1"/>
</dbReference>
<dbReference type="InterPro" id="IPR001940">
    <property type="entry name" value="Peptidase_S1C"/>
</dbReference>
<dbReference type="Gene3D" id="2.30.42.10">
    <property type="match status" value="1"/>
</dbReference>
<name>A0A024V875_PLAFA</name>
<sequence length="610" mass="70551">MIKLSICLFYYRTHELWKHRLSFLPKCLLQISTMNAKMYKFDYIKNSVKDYLQKIFLEKFICLSYCEEINYNKSSNEHMEKKGNVSRQKSLKNTNHELNYSFNIPNNIYNSFVTIHKYNKKNTSSEDTIKVDDLIFLGSGFIYNKNGYILTAAHNIANKEDIFVIKNGDNFFIATIIGLHKESDVCVLKINSKENLSYITLDSIRDDLKQGEVVIAYGQIQKFDKETCSVGIVNHPKQTFSKFENFNGKKQVCLYPFIQISNSINKGMSGSPLVDQHGNLVGMIQKKIDNYGLALPSNVLKNIALFLQNKGTYKEPSLGIIFKEKEFTLKNGSTFKKELKVHNILPKSSAEIAGLKKGDIILSMNKKIINNICQIHEILNNNNNDNNKEDLEYKLYKNISFNKIKTNLKNLLVVNKNINISDIKYFSCIGKFHDYEKIENFGVNEICILGRSNVGKSTFLRNFIRYLLKINENKDIKVSKNSGCTRSINLYSFENEKRKRLFIITDMPGLGYAEGIGKKKMDYLRKNLDDYIFLRNQICLFFILIDMSVDVQRIDLSLVDMIKRTNVPFRVICTKSDKYDSNLEGRLNAIKNFYNLDKIPIPISKFSKTN</sequence>
<keyword evidence="5" id="KW-0378">Hydrolase</keyword>
<dbReference type="PRINTS" id="PR00834">
    <property type="entry name" value="PROTEASES2C"/>
</dbReference>
<keyword evidence="7" id="KW-0342">GTP-binding</keyword>
<dbReference type="InterPro" id="IPR009003">
    <property type="entry name" value="Peptidase_S1_PA"/>
</dbReference>
<dbReference type="GO" id="GO:0004252">
    <property type="term" value="F:serine-type endopeptidase activity"/>
    <property type="evidence" value="ECO:0007669"/>
    <property type="project" value="InterPro"/>
</dbReference>
<comment type="similarity">
    <text evidence="1">Belongs to the peptidase S1C family.</text>
</comment>
<dbReference type="GO" id="GO:0046872">
    <property type="term" value="F:metal ion binding"/>
    <property type="evidence" value="ECO:0007669"/>
    <property type="project" value="UniProtKB-KW"/>
</dbReference>
<proteinExistence type="inferred from homology"/>
<dbReference type="Pfam" id="PF13365">
    <property type="entry name" value="Trypsin_2"/>
    <property type="match status" value="1"/>
</dbReference>
<dbReference type="GO" id="GO:0005525">
    <property type="term" value="F:GTP binding"/>
    <property type="evidence" value="ECO:0007669"/>
    <property type="project" value="UniProtKB-KW"/>
</dbReference>
<dbReference type="SUPFAM" id="SSF50156">
    <property type="entry name" value="PDZ domain-like"/>
    <property type="match status" value="1"/>
</dbReference>
<evidence type="ECO:0000256" key="7">
    <source>
        <dbReference type="ARBA" id="ARBA00023134"/>
    </source>
</evidence>
<keyword evidence="2" id="KW-0645">Protease</keyword>
<protein>
    <submittedName>
        <fullName evidence="10">Ribosome biogenesis GTP-binding protein YsxC</fullName>
    </submittedName>
</protein>
<dbReference type="Gene3D" id="3.40.50.300">
    <property type="entry name" value="P-loop containing nucleotide triphosphate hydrolases"/>
    <property type="match status" value="1"/>
</dbReference>
<dbReference type="OrthoDB" id="4217619at2759"/>
<feature type="domain" description="EngB-type G" evidence="9">
    <location>
        <begin position="442"/>
        <end position="610"/>
    </location>
</feature>
<keyword evidence="4" id="KW-0547">Nucleotide-binding</keyword>
<organism evidence="10 11">
    <name type="scientific">Plasmodium falciparum Vietnam Oak-Knoll</name>
    <name type="common">FVO</name>
    <dbReference type="NCBI Taxonomy" id="1036723"/>
    <lineage>
        <taxon>Eukaryota</taxon>
        <taxon>Sar</taxon>
        <taxon>Alveolata</taxon>
        <taxon>Apicomplexa</taxon>
        <taxon>Aconoidasida</taxon>
        <taxon>Haemosporida</taxon>
        <taxon>Plasmodiidae</taxon>
        <taxon>Plasmodium</taxon>
        <taxon>Plasmodium (Laverania)</taxon>
    </lineage>
</organism>
<gene>
    <name evidence="10" type="ORF">PFFVO_02055</name>
</gene>
<dbReference type="PROSITE" id="PS51706">
    <property type="entry name" value="G_ENGB"/>
    <property type="match status" value="1"/>
</dbReference>
<dbReference type="PANTHER" id="PTHR22939">
    <property type="entry name" value="SERINE PROTEASE FAMILY S1C HTRA-RELATED"/>
    <property type="match status" value="1"/>
</dbReference>
<keyword evidence="6" id="KW-0460">Magnesium</keyword>
<dbReference type="PANTHER" id="PTHR22939:SF129">
    <property type="entry name" value="SERINE PROTEASE HTRA2, MITOCHONDRIAL"/>
    <property type="match status" value="1"/>
</dbReference>
<evidence type="ECO:0000256" key="4">
    <source>
        <dbReference type="ARBA" id="ARBA00022741"/>
    </source>
</evidence>
<evidence type="ECO:0000313" key="10">
    <source>
        <dbReference type="EMBL" id="ETW19036.1"/>
    </source>
</evidence>
<evidence type="ECO:0000256" key="2">
    <source>
        <dbReference type="ARBA" id="ARBA00022670"/>
    </source>
</evidence>
<dbReference type="InterPro" id="IPR030393">
    <property type="entry name" value="G_ENGB_dom"/>
</dbReference>
<evidence type="ECO:0000313" key="11">
    <source>
        <dbReference type="Proteomes" id="UP000030690"/>
    </source>
</evidence>
<keyword evidence="3" id="KW-0479">Metal-binding</keyword>
<dbReference type="PROSITE" id="PS50106">
    <property type="entry name" value="PDZ"/>
    <property type="match status" value="1"/>
</dbReference>
<evidence type="ECO:0000259" key="9">
    <source>
        <dbReference type="PROSITE" id="PS51706"/>
    </source>
</evidence>
<dbReference type="AlphaFoldDB" id="A0A024V875"/>
<evidence type="ECO:0000259" key="8">
    <source>
        <dbReference type="PROSITE" id="PS50106"/>
    </source>
</evidence>
<dbReference type="InterPro" id="IPR043504">
    <property type="entry name" value="Peptidase_S1_PA_chymotrypsin"/>
</dbReference>
<evidence type="ECO:0000256" key="3">
    <source>
        <dbReference type="ARBA" id="ARBA00022723"/>
    </source>
</evidence>
<dbReference type="InterPro" id="IPR027417">
    <property type="entry name" value="P-loop_NTPase"/>
</dbReference>
<reference evidence="10 11" key="2">
    <citation type="submission" date="2013-02" db="EMBL/GenBank/DDBJ databases">
        <title>The Genome Sequence of Plasmodium falciparum Vietnam Oak-Knoll (FVO).</title>
        <authorList>
            <consortium name="The Broad Institute Genome Sequencing Platform"/>
            <consortium name="The Broad Institute Genome Sequencing Center for Infectious Disease"/>
            <person name="Neafsey D."/>
            <person name="Cheeseman I."/>
            <person name="Volkman S."/>
            <person name="Adams J."/>
            <person name="Walker B."/>
            <person name="Young S.K."/>
            <person name="Zeng Q."/>
            <person name="Gargeya S."/>
            <person name="Fitzgerald M."/>
            <person name="Haas B."/>
            <person name="Abouelleil A."/>
            <person name="Alvarado L."/>
            <person name="Arachchi H.M."/>
            <person name="Berlin A.M."/>
            <person name="Chapman S.B."/>
            <person name="Dewar J."/>
            <person name="Goldberg J."/>
            <person name="Griggs A."/>
            <person name="Gujja S."/>
            <person name="Hansen M."/>
            <person name="Howarth C."/>
            <person name="Imamovic A."/>
            <person name="Larimer J."/>
            <person name="McCowan C."/>
            <person name="Murphy C."/>
            <person name="Neiman D."/>
            <person name="Pearson M."/>
            <person name="Priest M."/>
            <person name="Roberts A."/>
            <person name="Saif S."/>
            <person name="Shea T."/>
            <person name="Sisk P."/>
            <person name="Sykes S."/>
            <person name="Wortman J."/>
            <person name="Nusbaum C."/>
            <person name="Birren B."/>
        </authorList>
    </citation>
    <scope>NUCLEOTIDE SEQUENCE [LARGE SCALE GENOMIC DNA]</scope>
    <source>
        <strain evidence="11">Vietnam Oak-Knoll (FVO)</strain>
    </source>
</reference>